<name>A0A4Q0SZD0_9BACT</name>
<dbReference type="Proteomes" id="UP000289437">
    <property type="component" value="Unassembled WGS sequence"/>
</dbReference>
<protein>
    <submittedName>
        <fullName evidence="1">Uncharacterized protein</fullName>
    </submittedName>
</protein>
<organism evidence="1 2">
    <name type="scientific">Granulicella sibirica</name>
    <dbReference type="NCBI Taxonomy" id="2479048"/>
    <lineage>
        <taxon>Bacteria</taxon>
        <taxon>Pseudomonadati</taxon>
        <taxon>Acidobacteriota</taxon>
        <taxon>Terriglobia</taxon>
        <taxon>Terriglobales</taxon>
        <taxon>Acidobacteriaceae</taxon>
        <taxon>Granulicella</taxon>
    </lineage>
</organism>
<dbReference type="EMBL" id="RDSM01000002">
    <property type="protein sequence ID" value="RXH56625.1"/>
    <property type="molecule type" value="Genomic_DNA"/>
</dbReference>
<keyword evidence="2" id="KW-1185">Reference proteome</keyword>
<sequence length="48" mass="5351">MASFLCIPLCPSKRPATTKGDFHLGDQNLFGKTSVIHTIWLLRLLPGR</sequence>
<reference evidence="2" key="2">
    <citation type="submission" date="2019-02" db="EMBL/GenBank/DDBJ databases">
        <title>Granulicella sibirica sp. nov., a psychrotolerant acidobacterium isolated from an organic soil layer in forested tundra, West Siberia.</title>
        <authorList>
            <person name="Oshkin I.Y."/>
            <person name="Kulichevskaya I.S."/>
            <person name="Rijpstra W.I.C."/>
            <person name="Sinninghe Damste J.S."/>
            <person name="Rakitin A.L."/>
            <person name="Ravin N.V."/>
            <person name="Dedysh S.N."/>
        </authorList>
    </citation>
    <scope>NUCLEOTIDE SEQUENCE [LARGE SCALE GENOMIC DNA]</scope>
    <source>
        <strain evidence="2">AF10</strain>
    </source>
</reference>
<gene>
    <name evidence="1" type="ORF">GRAN_3482</name>
</gene>
<proteinExistence type="predicted"/>
<dbReference type="AlphaFoldDB" id="A0A4Q0SZD0"/>
<comment type="caution">
    <text evidence="1">The sequence shown here is derived from an EMBL/GenBank/DDBJ whole genome shotgun (WGS) entry which is preliminary data.</text>
</comment>
<evidence type="ECO:0000313" key="1">
    <source>
        <dbReference type="EMBL" id="RXH56625.1"/>
    </source>
</evidence>
<accession>A0A4Q0SZD0</accession>
<reference evidence="1 2" key="1">
    <citation type="submission" date="2018-11" db="EMBL/GenBank/DDBJ databases">
        <authorList>
            <person name="Mardanov A.V."/>
            <person name="Ravin N.V."/>
            <person name="Dedysh S.N."/>
        </authorList>
    </citation>
    <scope>NUCLEOTIDE SEQUENCE [LARGE SCALE GENOMIC DNA]</scope>
    <source>
        <strain evidence="1 2">AF10</strain>
    </source>
</reference>
<evidence type="ECO:0000313" key="2">
    <source>
        <dbReference type="Proteomes" id="UP000289437"/>
    </source>
</evidence>